<dbReference type="Proteomes" id="UP000189229">
    <property type="component" value="Unassembled WGS sequence"/>
</dbReference>
<accession>A0A1V3XH99</accession>
<evidence type="ECO:0000313" key="2">
    <source>
        <dbReference type="Proteomes" id="UP000189229"/>
    </source>
</evidence>
<gene>
    <name evidence="1" type="ORF">BZL30_2681</name>
</gene>
<dbReference type="EMBL" id="MVBM01000002">
    <property type="protein sequence ID" value="OOK78532.1"/>
    <property type="molecule type" value="Genomic_DNA"/>
</dbReference>
<dbReference type="AlphaFoldDB" id="A0A1V3XH99"/>
<evidence type="ECO:0000313" key="1">
    <source>
        <dbReference type="EMBL" id="OOK78532.1"/>
    </source>
</evidence>
<organism evidence="1 2">
    <name type="scientific">Mycobacterium kansasii</name>
    <dbReference type="NCBI Taxonomy" id="1768"/>
    <lineage>
        <taxon>Bacteria</taxon>
        <taxon>Bacillati</taxon>
        <taxon>Actinomycetota</taxon>
        <taxon>Actinomycetes</taxon>
        <taxon>Mycobacteriales</taxon>
        <taxon>Mycobacteriaceae</taxon>
        <taxon>Mycobacterium</taxon>
    </lineage>
</organism>
<comment type="caution">
    <text evidence="1">The sequence shown here is derived from an EMBL/GenBank/DDBJ whole genome shotgun (WGS) entry which is preliminary data.</text>
</comment>
<sequence length="45" mass="4824">MFADDESLTAFGPNPLDPRCRAASAMAGREQGRREAATLARFLGV</sequence>
<name>A0A1V3XH99_MYCKA</name>
<protein>
    <submittedName>
        <fullName evidence="1">Uncharacterized protein</fullName>
    </submittedName>
</protein>
<reference evidence="1 2" key="1">
    <citation type="submission" date="2017-02" db="EMBL/GenBank/DDBJ databases">
        <title>Complete genome sequences of Mycobacterium kansasii strains isolated from rhesus macaques.</title>
        <authorList>
            <person name="Panda A."/>
            <person name="Nagaraj S."/>
            <person name="Zhao X."/>
            <person name="Tettelin H."/>
            <person name="Detolla L.J."/>
        </authorList>
    </citation>
    <scope>NUCLEOTIDE SEQUENCE [LARGE SCALE GENOMIC DNA]</scope>
    <source>
        <strain evidence="1 2">11-3813</strain>
    </source>
</reference>
<proteinExistence type="predicted"/>